<organism evidence="2 3">
    <name type="scientific">Pisolithus tinctorius Marx 270</name>
    <dbReference type="NCBI Taxonomy" id="870435"/>
    <lineage>
        <taxon>Eukaryota</taxon>
        <taxon>Fungi</taxon>
        <taxon>Dikarya</taxon>
        <taxon>Basidiomycota</taxon>
        <taxon>Agaricomycotina</taxon>
        <taxon>Agaricomycetes</taxon>
        <taxon>Agaricomycetidae</taxon>
        <taxon>Boletales</taxon>
        <taxon>Sclerodermatineae</taxon>
        <taxon>Pisolithaceae</taxon>
        <taxon>Pisolithus</taxon>
    </lineage>
</organism>
<dbReference type="EMBL" id="KN831973">
    <property type="protein sequence ID" value="KIO04010.1"/>
    <property type="molecule type" value="Genomic_DNA"/>
</dbReference>
<feature type="region of interest" description="Disordered" evidence="1">
    <location>
        <begin position="267"/>
        <end position="293"/>
    </location>
</feature>
<dbReference type="AlphaFoldDB" id="A0A0C3NSY7"/>
<dbReference type="Proteomes" id="UP000054217">
    <property type="component" value="Unassembled WGS sequence"/>
</dbReference>
<proteinExistence type="predicted"/>
<evidence type="ECO:0000256" key="1">
    <source>
        <dbReference type="SAM" id="MobiDB-lite"/>
    </source>
</evidence>
<evidence type="ECO:0000313" key="3">
    <source>
        <dbReference type="Proteomes" id="UP000054217"/>
    </source>
</evidence>
<accession>A0A0C3NSY7</accession>
<protein>
    <submittedName>
        <fullName evidence="2">Uncharacterized protein</fullName>
    </submittedName>
</protein>
<name>A0A0C3NSY7_PISTI</name>
<gene>
    <name evidence="2" type="ORF">M404DRAFT_598504</name>
</gene>
<keyword evidence="3" id="KW-1185">Reference proteome</keyword>
<evidence type="ECO:0000313" key="2">
    <source>
        <dbReference type="EMBL" id="KIO04010.1"/>
    </source>
</evidence>
<dbReference type="OrthoDB" id="2682773at2759"/>
<reference evidence="3" key="2">
    <citation type="submission" date="2015-01" db="EMBL/GenBank/DDBJ databases">
        <title>Evolutionary Origins and Diversification of the Mycorrhizal Mutualists.</title>
        <authorList>
            <consortium name="DOE Joint Genome Institute"/>
            <consortium name="Mycorrhizal Genomics Consortium"/>
            <person name="Kohler A."/>
            <person name="Kuo A."/>
            <person name="Nagy L.G."/>
            <person name="Floudas D."/>
            <person name="Copeland A."/>
            <person name="Barry K.W."/>
            <person name="Cichocki N."/>
            <person name="Veneault-Fourrey C."/>
            <person name="LaButti K."/>
            <person name="Lindquist E.A."/>
            <person name="Lipzen A."/>
            <person name="Lundell T."/>
            <person name="Morin E."/>
            <person name="Murat C."/>
            <person name="Riley R."/>
            <person name="Ohm R."/>
            <person name="Sun H."/>
            <person name="Tunlid A."/>
            <person name="Henrissat B."/>
            <person name="Grigoriev I.V."/>
            <person name="Hibbett D.S."/>
            <person name="Martin F."/>
        </authorList>
    </citation>
    <scope>NUCLEOTIDE SEQUENCE [LARGE SCALE GENOMIC DNA]</scope>
    <source>
        <strain evidence="3">Marx 270</strain>
    </source>
</reference>
<sequence>MPFVCSCQSLSVAACMAEDECQAEIPFAGTGITIYVLNAGFQGVNASLSVDGKYSVNGTVPPPTPPSYQTPRVSLLAIQSLPYDYHIATLSILDWDGSNTSLYFDYALIEDANIQTTTSQLPTLTPTPAPPASSSLASTPPITMITMAALPTTSTTTTMRRTTGTTTAVASHTSASSSSASSCSNCLRAIEIAAPCIISALLAAGIIFYLKSRRAKAKKEDNRVAPFTDMPSAPLPLIPAVERKARMRAAQSWVLGVHTEAHFSDRPSVRDGLLSEGSSGVGRESPTCGGGSEESDEIHIMIALVLQPQVWVPPRLCQILLLPCRAAPHNLIVVMDPRLATGSTELNNPAPRLLSAYLQYMYCVFKRVLQHAGASLSDVVMHFECILGHAACRHIAPYPKPAKTWLYGPRRKCCAS</sequence>
<dbReference type="HOGENOM" id="CLU_660765_0_0_1"/>
<reference evidence="2 3" key="1">
    <citation type="submission" date="2014-04" db="EMBL/GenBank/DDBJ databases">
        <authorList>
            <consortium name="DOE Joint Genome Institute"/>
            <person name="Kuo A."/>
            <person name="Kohler A."/>
            <person name="Costa M.D."/>
            <person name="Nagy L.G."/>
            <person name="Floudas D."/>
            <person name="Copeland A."/>
            <person name="Barry K.W."/>
            <person name="Cichocki N."/>
            <person name="Veneault-Fourrey C."/>
            <person name="LaButti K."/>
            <person name="Lindquist E.A."/>
            <person name="Lipzen A."/>
            <person name="Lundell T."/>
            <person name="Morin E."/>
            <person name="Murat C."/>
            <person name="Sun H."/>
            <person name="Tunlid A."/>
            <person name="Henrissat B."/>
            <person name="Grigoriev I.V."/>
            <person name="Hibbett D.S."/>
            <person name="Martin F."/>
            <person name="Nordberg H.P."/>
            <person name="Cantor M.N."/>
            <person name="Hua S.X."/>
        </authorList>
    </citation>
    <scope>NUCLEOTIDE SEQUENCE [LARGE SCALE GENOMIC DNA]</scope>
    <source>
        <strain evidence="2 3">Marx 270</strain>
    </source>
</reference>
<dbReference type="InParanoid" id="A0A0C3NSY7"/>